<feature type="domain" description="Helix-turn-helix" evidence="2">
    <location>
        <begin position="26"/>
        <end position="75"/>
    </location>
</feature>
<dbReference type="Proteomes" id="UP000184335">
    <property type="component" value="Unassembled WGS sequence"/>
</dbReference>
<dbReference type="Pfam" id="PF12728">
    <property type="entry name" value="HTH_17"/>
    <property type="match status" value="1"/>
</dbReference>
<dbReference type="NCBIfam" id="TIGR01764">
    <property type="entry name" value="excise"/>
    <property type="match status" value="1"/>
</dbReference>
<protein>
    <submittedName>
        <fullName evidence="3">Transcriptional regulator, AlpA family</fullName>
    </submittedName>
</protein>
<dbReference type="EMBL" id="FQYI01000006">
    <property type="protein sequence ID" value="SHI90004.1"/>
    <property type="molecule type" value="Genomic_DNA"/>
</dbReference>
<proteinExistence type="predicted"/>
<keyword evidence="4" id="KW-1185">Reference proteome</keyword>
<dbReference type="RefSeq" id="WP_221404000.1">
    <property type="nucleotide sequence ID" value="NZ_FQYI01000006.1"/>
</dbReference>
<dbReference type="InterPro" id="IPR041657">
    <property type="entry name" value="HTH_17"/>
</dbReference>
<dbReference type="InterPro" id="IPR010093">
    <property type="entry name" value="SinI_DNA-bd"/>
</dbReference>
<gene>
    <name evidence="3" type="ORF">SAMN05443429_10622</name>
</gene>
<dbReference type="AlphaFoldDB" id="A0A1M6EWZ8"/>
<organism evidence="3 4">
    <name type="scientific">Cruoricaptor ignavus</name>
    <dbReference type="NCBI Taxonomy" id="1118202"/>
    <lineage>
        <taxon>Bacteria</taxon>
        <taxon>Pseudomonadati</taxon>
        <taxon>Bacteroidota</taxon>
        <taxon>Flavobacteriia</taxon>
        <taxon>Flavobacteriales</taxon>
        <taxon>Weeksellaceae</taxon>
        <taxon>Cruoricaptor</taxon>
    </lineage>
</organism>
<sequence>MQIENEIIIKKLDRIEKYIFGLKDILNVEELSHYTGLRKSYIYKLVHKNLIPYSKPNGKVLFFERKKIDLWLTSNSTKSTSEIEQEMEDYLSNKRE</sequence>
<evidence type="ECO:0000259" key="2">
    <source>
        <dbReference type="Pfam" id="PF12728"/>
    </source>
</evidence>
<evidence type="ECO:0000256" key="1">
    <source>
        <dbReference type="SAM" id="MobiDB-lite"/>
    </source>
</evidence>
<evidence type="ECO:0000313" key="3">
    <source>
        <dbReference type="EMBL" id="SHI90004.1"/>
    </source>
</evidence>
<accession>A0A1M6EWZ8</accession>
<evidence type="ECO:0000313" key="4">
    <source>
        <dbReference type="Proteomes" id="UP000184335"/>
    </source>
</evidence>
<feature type="region of interest" description="Disordered" evidence="1">
    <location>
        <begin position="77"/>
        <end position="96"/>
    </location>
</feature>
<dbReference type="GO" id="GO:0003677">
    <property type="term" value="F:DNA binding"/>
    <property type="evidence" value="ECO:0007669"/>
    <property type="project" value="InterPro"/>
</dbReference>
<reference evidence="3 4" key="1">
    <citation type="submission" date="2016-11" db="EMBL/GenBank/DDBJ databases">
        <authorList>
            <person name="Jaros S."/>
            <person name="Januszkiewicz K."/>
            <person name="Wedrychowicz H."/>
        </authorList>
    </citation>
    <scope>NUCLEOTIDE SEQUENCE [LARGE SCALE GENOMIC DNA]</scope>
    <source>
        <strain evidence="3 4">DSM 25479</strain>
    </source>
</reference>
<dbReference type="STRING" id="1118202.SAMN05443429_10622"/>
<name>A0A1M6EWZ8_9FLAO</name>